<reference evidence="3 4" key="1">
    <citation type="submission" date="2019-08" db="EMBL/GenBank/DDBJ databases">
        <title>Actinomadura sp. nov. CYP1-5 isolated from mountain soil.</title>
        <authorList>
            <person name="Songsumanus A."/>
            <person name="Kuncharoen N."/>
            <person name="Kudo T."/>
            <person name="Yuki M."/>
            <person name="Igarashi Y."/>
            <person name="Tanasupawat S."/>
        </authorList>
    </citation>
    <scope>NUCLEOTIDE SEQUENCE [LARGE SCALE GENOMIC DNA]</scope>
    <source>
        <strain evidence="3 4">GKU157</strain>
    </source>
</reference>
<evidence type="ECO:0000256" key="1">
    <source>
        <dbReference type="ARBA" id="ARBA00023239"/>
    </source>
</evidence>
<protein>
    <submittedName>
        <fullName evidence="3">Uncharacterized protein</fullName>
    </submittedName>
</protein>
<dbReference type="RefSeq" id="WP_148350359.1">
    <property type="nucleotide sequence ID" value="NZ_JBHSBF010000027.1"/>
</dbReference>
<organism evidence="3 4">
    <name type="scientific">Actinomadura syzygii</name>
    <dbReference type="NCBI Taxonomy" id="1427538"/>
    <lineage>
        <taxon>Bacteria</taxon>
        <taxon>Bacillati</taxon>
        <taxon>Actinomycetota</taxon>
        <taxon>Actinomycetes</taxon>
        <taxon>Streptosporangiales</taxon>
        <taxon>Thermomonosporaceae</taxon>
        <taxon>Actinomadura</taxon>
    </lineage>
</organism>
<dbReference type="GO" id="GO:0010333">
    <property type="term" value="F:terpene synthase activity"/>
    <property type="evidence" value="ECO:0007669"/>
    <property type="project" value="InterPro"/>
</dbReference>
<dbReference type="Proteomes" id="UP000322634">
    <property type="component" value="Unassembled WGS sequence"/>
</dbReference>
<gene>
    <name evidence="3" type="ORF">FXF65_14110</name>
</gene>
<dbReference type="AlphaFoldDB" id="A0A5D0UB05"/>
<dbReference type="Gene3D" id="1.10.600.10">
    <property type="entry name" value="Farnesyl Diphosphate Synthase"/>
    <property type="match status" value="2"/>
</dbReference>
<feature type="region of interest" description="Disordered" evidence="2">
    <location>
        <begin position="671"/>
        <end position="690"/>
    </location>
</feature>
<sequence length="751" mass="83603">MTSIALPPLPMPYPARLNPHHARARSAAKRWALDIGILGSDESRWDEADYEAIDFARFAAYGFPDAPADELELLTEWYVLGWFIEDHTDRLTTAKGAPTFHPTRLRALTPLNPEAEGVGVEVGVVERGLADLWVRTVPGTSAGWRRRFADAFHGAVESSAGMLEFPEPAVLDPMEYLGLRREHGGPFWTARLVEHSVRAEVPERLAGTRPLRVIETSFADVVGLRDDLFRHARDARRGSSFNVVPVLAEWLGYTRQQAADLVGDLLTGRMGQLEDTVRDELPGLAAREGMTCAEVASVGAYVQALRDHIAGDLRWHRSTSRYGAAEPPRVDWTRRAHRPSTARAGHFAGRPLAMPYRIRRNPHVEVCGLKSTDWARRMGLLRTNGVPGSGAWTERQFAAEDLAYIPATAFPDAPPPRLELVGQWLIFALYMDDLVVELFKRGRPLGPGDLAAAETLFARLPAFMPADRAAPAPPPLNILERCLTDLWPRSAELFPDRVDGLADYCSGHLWELFNLHQRRVPEPLDYFDWRRRSFAYTLNLTFIRAAADIRLHPALSASRQLRALDNAAMDAMLLFNDVFSARKEVELERCLSTATLPLERLLGQTRAESLRTLNDLAGVRLRRFDHIATERLPALTAKLGLDADSRGDLDRYVDALRSWLAAVHHWHHAGDRFSTRTTPRPTLGTSASRPTAVQAARALRNTLAVAAPDPWLASLTERPPPPDDAPSQLNDGRLRRTVPTRTSSSGWAESA</sequence>
<dbReference type="OrthoDB" id="2989600at2"/>
<feature type="region of interest" description="Disordered" evidence="2">
    <location>
        <begin position="710"/>
        <end position="751"/>
    </location>
</feature>
<dbReference type="SUPFAM" id="SSF48576">
    <property type="entry name" value="Terpenoid synthases"/>
    <property type="match status" value="2"/>
</dbReference>
<dbReference type="InterPro" id="IPR034686">
    <property type="entry name" value="Terpene_cyclase-like_2"/>
</dbReference>
<keyword evidence="1" id="KW-0456">Lyase</keyword>
<comment type="caution">
    <text evidence="3">The sequence shown here is derived from an EMBL/GenBank/DDBJ whole genome shotgun (WGS) entry which is preliminary data.</text>
</comment>
<evidence type="ECO:0000313" key="3">
    <source>
        <dbReference type="EMBL" id="TYC15214.1"/>
    </source>
</evidence>
<evidence type="ECO:0000256" key="2">
    <source>
        <dbReference type="SAM" id="MobiDB-lite"/>
    </source>
</evidence>
<evidence type="ECO:0000313" key="4">
    <source>
        <dbReference type="Proteomes" id="UP000322634"/>
    </source>
</evidence>
<name>A0A5D0UB05_9ACTN</name>
<feature type="compositionally biased region" description="Polar residues" evidence="2">
    <location>
        <begin position="675"/>
        <end position="690"/>
    </location>
</feature>
<dbReference type="Pfam" id="PF19086">
    <property type="entry name" value="Terpene_syn_C_2"/>
    <property type="match status" value="2"/>
</dbReference>
<dbReference type="EMBL" id="VSFF01000005">
    <property type="protein sequence ID" value="TYC15214.1"/>
    <property type="molecule type" value="Genomic_DNA"/>
</dbReference>
<feature type="compositionally biased region" description="Polar residues" evidence="2">
    <location>
        <begin position="739"/>
        <end position="751"/>
    </location>
</feature>
<dbReference type="SFLD" id="SFLDG01020">
    <property type="entry name" value="Terpene_Cyclase_Like_2"/>
    <property type="match status" value="1"/>
</dbReference>
<dbReference type="SFLD" id="SFLDS00005">
    <property type="entry name" value="Isoprenoid_Synthase_Type_I"/>
    <property type="match status" value="1"/>
</dbReference>
<dbReference type="InterPro" id="IPR008949">
    <property type="entry name" value="Isoprenoid_synthase_dom_sf"/>
</dbReference>
<keyword evidence="4" id="KW-1185">Reference proteome</keyword>
<accession>A0A5D0UB05</accession>
<proteinExistence type="predicted"/>